<comment type="caution">
    <text evidence="2">The sequence shown here is derived from an EMBL/GenBank/DDBJ whole genome shotgun (WGS) entry which is preliminary data.</text>
</comment>
<feature type="compositionally biased region" description="Polar residues" evidence="1">
    <location>
        <begin position="647"/>
        <end position="661"/>
    </location>
</feature>
<evidence type="ECO:0000256" key="1">
    <source>
        <dbReference type="SAM" id="MobiDB-lite"/>
    </source>
</evidence>
<evidence type="ECO:0000313" key="3">
    <source>
        <dbReference type="Proteomes" id="UP000578819"/>
    </source>
</evidence>
<name>A0A7W7WPF6_9ACTN</name>
<proteinExistence type="predicted"/>
<feature type="region of interest" description="Disordered" evidence="1">
    <location>
        <begin position="2623"/>
        <end position="2644"/>
    </location>
</feature>
<sequence length="3000" mass="324890">MAEGAAGAAGLVAQGLLAASLDVVARMVVVPPASVVASLDLVGALGWADRLRLPVRVDGGPGRALADLGSDRVLPVDERGGPADAGRVAYVLVLPAAHLVAEHVSSGADRNLGRVRSGGPMPGQVRLTSGGVEFGLPLAVVAARHGGSFVTAVAVGAPRVVRGGVVGLWRELAGLASGAAMSVRVGEGESASEFLVLGDPDGVSVVRQTSSGLVAAALPGELSTVTVTPAVSVDARQRDGVWAALMLPVLEQRAEHAKQGLLPNSAERQGLDRALRKYRDAVAKAHIDGRLPEQSVVERMLNAGPEQERDWQRWSKEQAERALTHGTDRAEQWLQRVLYLEFPLWAGALERTPDAMRPEDFLPLVRAVFGEAVSAVTERHLTELRGHVNTLLAESAAVTRAALIRREQFAVLRSELGMDRASPVTSDSQATDQPTVGGAEGRLLQWLDRNHAGLSPDRKLEIRGVFREMPTGTILEPAADAAMSDPAAKVKVQAEAEAKANADVAILVHAVELAYRRYTKQNDGVTPNRPLRWDDLEQLLGDGTPLTWQRLETVATEAQARQQWRDRKQVAALARRGFDKHVVRIPGVQSSGRYQSMLERQRRRDLKQPGQPDSPAARQAEADLLWRTAYPAATPETSATSAARVSTPESAPESAQASTATPAPLTRANFERLVRVRRKFFTERGDRRFTDLSDYRPMTLELLGSSRTAGADELVRMAVLVRDAEAELAKDLTKPGSLIDQRSLREVLAELVIAKWHEGNPSTRPMPPGMAADVDHSRLVSSFHAIGELPFVPELTDWLNGIIPAANRPIDATDVRRKLMSLFGQGLDDGFNIPIDSKRYDVRLWPVSTDPPKVAPGSLLGAKEVGSTRRSAKLENRAYRYRDLAVSQTETSSFSWDLGPAYRAELGIPETVASTRFDVSGTYGQSGSTDQRSQAGTAISDYQQLRIKEPVGDAQLPVVWVARVEDRQTLRWQGFFFEEPAGGLRRDTVTYAVAQFQLPYTATEARSQPGTDPDYLREIQVTSAEQFPLWRMDFAASRVQLADNALAGLRAKLSPADYAFWKQVAEAYLTNDQVMMGLKNILRPRNEQNYQQVFRQTLERDGRFLSFSLTSGAQEQPINKIMKISEVSRSGETRFDWVNAVVRKVLRSANRARGHRATLIGAVRLLKRVFRLGGSGRYTWRRALQEIRHHRAWLTRAQRVVGTLQYVLADFTVQLDVDHRGGDGQVDRDPVAIAGYAHLMMHSADLRELARPNARNATPLQWSEATVPAHQQADAAEDAKLAEDAKPDDTKIWWNLDGFGLTMDFPEGFDGVPQLYDSIVPTLVTAGYLPKAAVPGDVTPWEHLQKLSPTGADTNLAGQEYANWRMLLSQLSEEALRALSDDVLGAEAGQPGVPLVFPHPDRPEDPEQRLVVGLWAELAADDSTHQGVTKYQIQYGHTSIDTMTIKRATGKVWDLSGYGAADLLPVDGNVLGQYGRQGSGSKTDKLGRTQSTAVTSDTDGQKMPSSRYTKRLHWRWFAERGDIRLAKDALPGAVTLLQPDALHDTKGQVPLPPFEPDLGKSSVLERMISAIYTAIGTKGVGHMQKRLIEAAVPGLSKVDTWQGLTTIVYKTALMRALSASASLPIGGQQVDLVTRPVGRPQIVKVWFPYTQQIVESQVGREKGRDKLRQRGWQGQFGGRSDHINLDLSVTRNKGEGEGESSLYTVGSYRAIYQDTKMVIVRTAVINRLTTANGEVISSPGEILVNVPLSEVIANWYEFDNNVLLNEHVTEPLPLPSPASALTRALTTKLDPPVALQDGNFWSAVWPMLFTGDNTQSGFGMLMRQLDRVARKIGGPELATQIKSLPGGLGGYMERLNDGGGSWQFSVGKRRFELVVLAKLAGPARDSRPGATGAKLYERGNKSEDASRNNVSSDGLGAGLLGIGGPVAATLSGALTKRTDQRDTRGSNLLFMNGLRANKLTDFTQAVRYYGYVREVRGVAAKAADKAKTWAGHARPAKEPFEVTPEHVVGVPTEGTLPRGLPAPVFEFQLVNGRMPDTYRILGLSLLQPIYDALVGTQLARLHDPATVTAKPEQGTHGTIEPLTFENRRDFLPSMITDGAPLRWVVTALGALQARNKDLKVRVRFDTLRHLYFMEKAELENYDHGTDLAAHVHNQNTQKSVSGAATVVFPVTMGQSVGLRIAGSKENSKAIGIDQTNWIEHRAWLRNDTSVYFVYSTLGLEIEAPGQPVIHTTGAVELVVDQKGALQLGIPIEVLRSVVPEKQRAKEFGADGKTPVRPLARKSPIALSPPIAEEIGAQYRKVVRALRNAPDHRPGARSRVTGAKRVKQVAAPRLSSVGDPPARPAGALAGSQSTLSVARPMQWYDDVLYDGNCLFDAVPKSAVRQGVALPPGVTGMASLRIYASAEVGRRPGQFADILGRTTGRLVTDELRARGGGGVGAGSYDSRLYPGFRPSPPSNEKRAEWQRTARNNAVYVEARRRKLPIADLSIDALLGRMRDWQPPNLDNAVRNLEQVYNREQVWDEITRLIDDGDAAVLARLKGLTNAGPLVNFVQNLLASTNALPEPEELLVKAMAGPELWDTSIGDDVPAALARILNLNIVVVENGYESPLNPAGQQALYLPRVNGNHYQSGGPGPSDQQLGSGQAPSWDLRLGDGVVAEGNVFVVSSQVRGEPAGLIADLRAGASVDRPVVVLGVAGPGRDALSGDVAGVNVLLEQFAQRGQSVVVVTRGRVSGDLLSVVGRYGAAVVHQTLKKSAGAGLGGLGGLKLSVDNNWTVTASNAAQGVSGASDVWDRVTPAVLDAAVRLARPTAAVKRVDDGLGELIWAANLGAARSTFGRLGWSPDQMKSHLASVREMVLRVPDQPALAVFEPVLEFGAVGQSDIVFDYAAAEVVDRPRVLLDSVAQLESVGQLGGGLTTDRLAAMVVAAGVGVRDISVPVLAVIGDIRAGKFTDAMQFIDDNRGKLSVVERGQWVDAITGLGSAMPGRVRELQMLSEAVLNC</sequence>
<dbReference type="RefSeq" id="WP_184534906.1">
    <property type="nucleotide sequence ID" value="NZ_JACHJW010000001.1"/>
</dbReference>
<feature type="compositionally biased region" description="Basic and acidic residues" evidence="1">
    <location>
        <begin position="1895"/>
        <end position="1906"/>
    </location>
</feature>
<feature type="compositionally biased region" description="Polar residues" evidence="1">
    <location>
        <begin position="2635"/>
        <end position="2644"/>
    </location>
</feature>
<feature type="compositionally biased region" description="Low complexity" evidence="1">
    <location>
        <begin position="634"/>
        <end position="643"/>
    </location>
</feature>
<accession>A0A7W7WPF6</accession>
<dbReference type="Proteomes" id="UP000578819">
    <property type="component" value="Unassembled WGS sequence"/>
</dbReference>
<feature type="region of interest" description="Disordered" evidence="1">
    <location>
        <begin position="1884"/>
        <end position="1910"/>
    </location>
</feature>
<keyword evidence="3" id="KW-1185">Reference proteome</keyword>
<feature type="compositionally biased region" description="Polar residues" evidence="1">
    <location>
        <begin position="1488"/>
        <end position="1505"/>
    </location>
</feature>
<evidence type="ECO:0000313" key="2">
    <source>
        <dbReference type="EMBL" id="MBB4958880.1"/>
    </source>
</evidence>
<feature type="region of interest" description="Disordered" evidence="1">
    <location>
        <begin position="634"/>
        <end position="664"/>
    </location>
</feature>
<feature type="region of interest" description="Disordered" evidence="1">
    <location>
        <begin position="1475"/>
        <end position="1505"/>
    </location>
</feature>
<reference evidence="2 3" key="1">
    <citation type="submission" date="2020-08" db="EMBL/GenBank/DDBJ databases">
        <title>Sequencing the genomes of 1000 actinobacteria strains.</title>
        <authorList>
            <person name="Klenk H.-P."/>
        </authorList>
    </citation>
    <scope>NUCLEOTIDE SEQUENCE [LARGE SCALE GENOMIC DNA]</scope>
    <source>
        <strain evidence="2 3">DSM 45886</strain>
    </source>
</reference>
<dbReference type="EMBL" id="JACHJW010000001">
    <property type="protein sequence ID" value="MBB4958880.1"/>
    <property type="molecule type" value="Genomic_DNA"/>
</dbReference>
<protein>
    <submittedName>
        <fullName evidence="2">Uncharacterized protein</fullName>
    </submittedName>
</protein>
<feature type="region of interest" description="Disordered" evidence="1">
    <location>
        <begin position="2309"/>
        <end position="2347"/>
    </location>
</feature>
<organism evidence="2 3">
    <name type="scientific">Micromonospora polyrhachis</name>
    <dbReference type="NCBI Taxonomy" id="1282883"/>
    <lineage>
        <taxon>Bacteria</taxon>
        <taxon>Bacillati</taxon>
        <taxon>Actinomycetota</taxon>
        <taxon>Actinomycetes</taxon>
        <taxon>Micromonosporales</taxon>
        <taxon>Micromonosporaceae</taxon>
        <taxon>Micromonospora</taxon>
    </lineage>
</organism>
<gene>
    <name evidence="2" type="ORF">FHR38_002613</name>
</gene>